<dbReference type="Pfam" id="PF13193">
    <property type="entry name" value="AMP-binding_C"/>
    <property type="match status" value="1"/>
</dbReference>
<dbReference type="Gene3D" id="3.30.300.30">
    <property type="match status" value="1"/>
</dbReference>
<feature type="domain" description="AMP-binding enzyme C-terminal" evidence="5">
    <location>
        <begin position="457"/>
        <end position="528"/>
    </location>
</feature>
<comment type="similarity">
    <text evidence="1">Belongs to the ATP-dependent AMP-binding enzyme family.</text>
</comment>
<dbReference type="EMBL" id="JBEDNQ010000005">
    <property type="protein sequence ID" value="MEQ3551734.1"/>
    <property type="molecule type" value="Genomic_DNA"/>
</dbReference>
<keyword evidence="7" id="KW-1185">Reference proteome</keyword>
<feature type="region of interest" description="Disordered" evidence="3">
    <location>
        <begin position="547"/>
        <end position="571"/>
    </location>
</feature>
<evidence type="ECO:0000259" key="5">
    <source>
        <dbReference type="Pfam" id="PF13193"/>
    </source>
</evidence>
<comment type="caution">
    <text evidence="6">The sequence shown here is derived from an EMBL/GenBank/DDBJ whole genome shotgun (WGS) entry which is preliminary data.</text>
</comment>
<dbReference type="PANTHER" id="PTHR43201:SF5">
    <property type="entry name" value="MEDIUM-CHAIN ACYL-COA LIGASE ACSF2, MITOCHONDRIAL"/>
    <property type="match status" value="1"/>
</dbReference>
<dbReference type="Gene3D" id="3.40.50.12780">
    <property type="entry name" value="N-terminal domain of ligase-like"/>
    <property type="match status" value="1"/>
</dbReference>
<dbReference type="Pfam" id="PF00501">
    <property type="entry name" value="AMP-binding"/>
    <property type="match status" value="1"/>
</dbReference>
<organism evidence="6 7">
    <name type="scientific">Pseudonocardia nematodicida</name>
    <dbReference type="NCBI Taxonomy" id="1206997"/>
    <lineage>
        <taxon>Bacteria</taxon>
        <taxon>Bacillati</taxon>
        <taxon>Actinomycetota</taxon>
        <taxon>Actinomycetes</taxon>
        <taxon>Pseudonocardiales</taxon>
        <taxon>Pseudonocardiaceae</taxon>
        <taxon>Pseudonocardia</taxon>
    </lineage>
</organism>
<gene>
    <name evidence="6" type="ORF">WIS52_14770</name>
</gene>
<evidence type="ECO:0000313" key="7">
    <source>
        <dbReference type="Proteomes" id="UP001494902"/>
    </source>
</evidence>
<sequence length="571" mass="60534">MSTTRWGDALVRYPAGRAHAYRAAGLWGTATIADELHRVARAHPDRDAVVVVDGRATYRELDQRTDALAAGLAGLGLRPGDPVLFQVSNTLAAVVAWYGVLKAGLVPVATLAAHRGHEVSAISRQVGAVAHLVETGGKFDLVGFAVDQARDHPTLRHVLVVGDDPRGVGLDALAAGADPPRARERVAVIQAGIDPDDVAVFQLSGGTTGVPKVIPRLHAEYWYNAAAYASSWGWTPDTRVAHLIPIVHNAGVVCALHAPHSVGGALVLGTPDLDVSLPLMAAEGVTHALIGQGHFGAVDHPRFDGAVAALTQVVLSGAKIPPRLFDFFERRGTWSGQLFGMGEGLFLTTRPGAPRTARAETVGTVLSAHDEVRVLEPGAETPVPDGEVGELCCRGPYTLPGYFAAPEHNARAFTSDGFYRTGDLAALRLIEGERYVSIEGRIKDLINRGGEKINAEEVELLLLRHPRVSAAAVVAMPDRRLGERTCAFVVVDGERLTLEQVQRHFAGLDVAKFKWPERVEHLSELPRTLVNKIDKKRLQARISETLAAEQGAGGGPVPAGPAPTGPGGGPA</sequence>
<keyword evidence="2" id="KW-0436">Ligase</keyword>
<dbReference type="InterPro" id="IPR042099">
    <property type="entry name" value="ANL_N_sf"/>
</dbReference>
<accession>A0ABV1KCV1</accession>
<protein>
    <submittedName>
        <fullName evidence="6">AMP-binding protein</fullName>
    </submittedName>
</protein>
<dbReference type="InterPro" id="IPR045851">
    <property type="entry name" value="AMP-bd_C_sf"/>
</dbReference>
<name>A0ABV1KCV1_9PSEU</name>
<dbReference type="PROSITE" id="PS00455">
    <property type="entry name" value="AMP_BINDING"/>
    <property type="match status" value="1"/>
</dbReference>
<evidence type="ECO:0000259" key="4">
    <source>
        <dbReference type="Pfam" id="PF00501"/>
    </source>
</evidence>
<dbReference type="InterPro" id="IPR000873">
    <property type="entry name" value="AMP-dep_synth/lig_dom"/>
</dbReference>
<dbReference type="InterPro" id="IPR025110">
    <property type="entry name" value="AMP-bd_C"/>
</dbReference>
<dbReference type="RefSeq" id="WP_349298804.1">
    <property type="nucleotide sequence ID" value="NZ_JBEDNQ010000005.1"/>
</dbReference>
<feature type="domain" description="AMP-dependent synthetase/ligase" evidence="4">
    <location>
        <begin position="37"/>
        <end position="403"/>
    </location>
</feature>
<evidence type="ECO:0000256" key="2">
    <source>
        <dbReference type="ARBA" id="ARBA00022598"/>
    </source>
</evidence>
<proteinExistence type="inferred from homology"/>
<dbReference type="PANTHER" id="PTHR43201">
    <property type="entry name" value="ACYL-COA SYNTHETASE"/>
    <property type="match status" value="1"/>
</dbReference>
<evidence type="ECO:0000256" key="1">
    <source>
        <dbReference type="ARBA" id="ARBA00006432"/>
    </source>
</evidence>
<dbReference type="Proteomes" id="UP001494902">
    <property type="component" value="Unassembled WGS sequence"/>
</dbReference>
<evidence type="ECO:0000313" key="6">
    <source>
        <dbReference type="EMBL" id="MEQ3551734.1"/>
    </source>
</evidence>
<evidence type="ECO:0000256" key="3">
    <source>
        <dbReference type="SAM" id="MobiDB-lite"/>
    </source>
</evidence>
<reference evidence="6 7" key="1">
    <citation type="submission" date="2024-03" db="EMBL/GenBank/DDBJ databases">
        <title>Draft genome sequence of Pseudonocardia nematodicida JCM 31783.</title>
        <authorList>
            <person name="Butdee W."/>
            <person name="Duangmal K."/>
        </authorList>
    </citation>
    <scope>NUCLEOTIDE SEQUENCE [LARGE SCALE GENOMIC DNA]</scope>
    <source>
        <strain evidence="6 7">JCM 31783</strain>
    </source>
</reference>
<dbReference type="SUPFAM" id="SSF56801">
    <property type="entry name" value="Acetyl-CoA synthetase-like"/>
    <property type="match status" value="1"/>
</dbReference>
<dbReference type="InterPro" id="IPR020845">
    <property type="entry name" value="AMP-binding_CS"/>
</dbReference>